<dbReference type="InterPro" id="IPR026444">
    <property type="entry name" value="Secre_tail"/>
</dbReference>
<dbReference type="EMBL" id="CP001619">
    <property type="protein sequence ID" value="ACT94084.1"/>
    <property type="molecule type" value="Genomic_DNA"/>
</dbReference>
<dbReference type="HOGENOM" id="CLU_623662_0_0_10"/>
<dbReference type="AlphaFoldDB" id="C6W4I3"/>
<sequence>MSAKTVSYFTAKWNNTVNYSSGVATKTIRLKVTYTWTPQGGTKQTKVINSVRANEANEALPIEVKYISDPSTITFNGSTLSKSNTLSYPCGAAQKTVSIPAVATDPGAPVTYYFFYPNGWTGPASSNVPSVTVNTHVNQGGTIKVEAKRNDSNNFRTKISITITRPVPTKPVINSPDILLCSPKTITANASNATSYNWTSSGGITANSPGNTNSAQITGVSDGTVMVSATSSVCAMTSANSNPINVKRSAPLPASLSVTANGGGSPDFMCNGAGIMLSAYTAEPGTQFGMWTSSDPGNTILNSNGGTAYFNSYVNNCYGIDITVSNCFGSVQKGITICVDNCAKGTPIYKVFPNPAKDQVKIQFDDDVAREALPQVIKLFSEATGKEVRSIQGAEEFGSGSYQEDNTITLSVGDLPRGTYYLRLTSRDGNADNVRVVLE</sequence>
<dbReference type="Pfam" id="PF18962">
    <property type="entry name" value="Por_Secre_tail"/>
    <property type="match status" value="1"/>
</dbReference>
<accession>C6W4I3</accession>
<dbReference type="KEGG" id="dfe:Dfer_2869"/>
<proteinExistence type="predicted"/>
<name>C6W4I3_DYAFD</name>
<evidence type="ECO:0000259" key="1">
    <source>
        <dbReference type="Pfam" id="PF18962"/>
    </source>
</evidence>
<reference evidence="2 3" key="1">
    <citation type="journal article" date="2009" name="Stand. Genomic Sci.">
        <title>Complete genome sequence of Dyadobacter fermentans type strain (NS114).</title>
        <authorList>
            <person name="Lang E."/>
            <person name="Lapidus A."/>
            <person name="Chertkov O."/>
            <person name="Brettin T."/>
            <person name="Detter J.C."/>
            <person name="Han C."/>
            <person name="Copeland A."/>
            <person name="Glavina Del Rio T."/>
            <person name="Nolan M."/>
            <person name="Chen F."/>
            <person name="Lucas S."/>
            <person name="Tice H."/>
            <person name="Cheng J.F."/>
            <person name="Land M."/>
            <person name="Hauser L."/>
            <person name="Chang Y.J."/>
            <person name="Jeffries C.D."/>
            <person name="Kopitz M."/>
            <person name="Bruce D."/>
            <person name="Goodwin L."/>
            <person name="Pitluck S."/>
            <person name="Ovchinnikova G."/>
            <person name="Pati A."/>
            <person name="Ivanova N."/>
            <person name="Mavrommatis K."/>
            <person name="Chen A."/>
            <person name="Palaniappan K."/>
            <person name="Chain P."/>
            <person name="Bristow J."/>
            <person name="Eisen J.A."/>
            <person name="Markowitz V."/>
            <person name="Hugenholtz P."/>
            <person name="Goker M."/>
            <person name="Rohde M."/>
            <person name="Kyrpides N.C."/>
            <person name="Klenk H.P."/>
        </authorList>
    </citation>
    <scope>NUCLEOTIDE SEQUENCE [LARGE SCALE GENOMIC DNA]</scope>
    <source>
        <strain evidence="3">ATCC 700827 / DSM 18053 / CIP 107007 / KCTC 52180 / NS114</strain>
    </source>
</reference>
<organism evidence="2 3">
    <name type="scientific">Dyadobacter fermentans (strain ATCC 700827 / DSM 18053 / CIP 107007 / KCTC 52180 / NS114)</name>
    <dbReference type="NCBI Taxonomy" id="471854"/>
    <lineage>
        <taxon>Bacteria</taxon>
        <taxon>Pseudomonadati</taxon>
        <taxon>Bacteroidota</taxon>
        <taxon>Cytophagia</taxon>
        <taxon>Cytophagales</taxon>
        <taxon>Spirosomataceae</taxon>
        <taxon>Dyadobacter</taxon>
    </lineage>
</organism>
<dbReference type="Proteomes" id="UP000002011">
    <property type="component" value="Chromosome"/>
</dbReference>
<evidence type="ECO:0000313" key="3">
    <source>
        <dbReference type="Proteomes" id="UP000002011"/>
    </source>
</evidence>
<gene>
    <name evidence="2" type="ordered locus">Dfer_2869</name>
</gene>
<feature type="domain" description="Secretion system C-terminal sorting" evidence="1">
    <location>
        <begin position="351"/>
        <end position="430"/>
    </location>
</feature>
<dbReference type="eggNOG" id="COG1404">
    <property type="taxonomic scope" value="Bacteria"/>
</dbReference>
<protein>
    <recommendedName>
        <fullName evidence="1">Secretion system C-terminal sorting domain-containing protein</fullName>
    </recommendedName>
</protein>
<evidence type="ECO:0000313" key="2">
    <source>
        <dbReference type="EMBL" id="ACT94084.1"/>
    </source>
</evidence>
<keyword evidence="3" id="KW-1185">Reference proteome</keyword>